<dbReference type="InterPro" id="IPR030378">
    <property type="entry name" value="G_CP_dom"/>
</dbReference>
<keyword evidence="7 10" id="KW-0862">Zinc</keyword>
<dbReference type="Gene3D" id="3.40.50.300">
    <property type="entry name" value="P-loop containing nucleotide triphosphate hydrolases"/>
    <property type="match status" value="1"/>
</dbReference>
<evidence type="ECO:0000256" key="6">
    <source>
        <dbReference type="ARBA" id="ARBA00022801"/>
    </source>
</evidence>
<dbReference type="InterPro" id="IPR012340">
    <property type="entry name" value="NA-bd_OB-fold"/>
</dbReference>
<evidence type="ECO:0000256" key="10">
    <source>
        <dbReference type="HAMAP-Rule" id="MF_01820"/>
    </source>
</evidence>
<dbReference type="EC" id="3.6.1.-" evidence="10"/>
<keyword evidence="6 10" id="KW-0378">Hydrolase</keyword>
<reference evidence="13" key="1">
    <citation type="submission" date="2022-04" db="EMBL/GenBank/DDBJ databases">
        <title>Complete genome sequences of Ezakiella coagulans and Fenollaria massiliensis.</title>
        <authorList>
            <person name="France M.T."/>
            <person name="Clifford J."/>
            <person name="Narina S."/>
            <person name="Rutt L."/>
            <person name="Ravel J."/>
        </authorList>
    </citation>
    <scope>NUCLEOTIDE SEQUENCE</scope>
    <source>
        <strain evidence="13">C0061C2</strain>
    </source>
</reference>
<comment type="subcellular location">
    <subcellularLocation>
        <location evidence="10">Cytoplasm</location>
    </subcellularLocation>
</comment>
<dbReference type="GO" id="GO:0046872">
    <property type="term" value="F:metal ion binding"/>
    <property type="evidence" value="ECO:0007669"/>
    <property type="project" value="UniProtKB-KW"/>
</dbReference>
<comment type="subunit">
    <text evidence="10">Monomer. Associates with 30S ribosomal subunit, binds 16S rRNA.</text>
</comment>
<keyword evidence="5 10" id="KW-0547">Nucleotide-binding</keyword>
<dbReference type="Gene3D" id="1.10.40.50">
    <property type="entry name" value="Probable gtpase engc, domain 3"/>
    <property type="match status" value="1"/>
</dbReference>
<keyword evidence="2 10" id="KW-0690">Ribosome biogenesis</keyword>
<dbReference type="RefSeq" id="WP_249243036.1">
    <property type="nucleotide sequence ID" value="NZ_CP096649.1"/>
</dbReference>
<feature type="binding site" evidence="10">
    <location>
        <position position="254"/>
    </location>
    <ligand>
        <name>Zn(2+)</name>
        <dbReference type="ChEBI" id="CHEBI:29105"/>
    </ligand>
</feature>
<evidence type="ECO:0000256" key="1">
    <source>
        <dbReference type="ARBA" id="ARBA00022490"/>
    </source>
</evidence>
<name>A0A9E7DKQ4_9FIRM</name>
<dbReference type="PROSITE" id="PS51721">
    <property type="entry name" value="G_CP"/>
    <property type="match status" value="1"/>
</dbReference>
<feature type="binding site" evidence="10">
    <location>
        <begin position="158"/>
        <end position="166"/>
    </location>
    <ligand>
        <name>GTP</name>
        <dbReference type="ChEBI" id="CHEBI:37565"/>
    </ligand>
</feature>
<evidence type="ECO:0000256" key="8">
    <source>
        <dbReference type="ARBA" id="ARBA00022884"/>
    </source>
</evidence>
<sequence length="286" mass="33179">MKGKIIKSISGVFFIESEENVYEAKQLGSFKKLKMKPLVGDIANFVEKDGSYLIESIEERKNELIRPIVANVDNLLIVMTISTPSINLLLLDKFLVMAEYNHIRPIIIINKKDIKIDELIYNMYKNIGYDVFETSIYDDKSIHKVLEEIKGQTSVLSGPSGVGKSSIMNYLNKNKLIKTQEISMKLNKGKQTTRSVQLYSIDEATSIIDTPGFTSLELDFLQEEDELKNYIREFNKYKNKCRFASCAHINEPDCEIKKQLEEENISHIRYKDYLLMYEEIKAKRRY</sequence>
<feature type="domain" description="CP-type G" evidence="12">
    <location>
        <begin position="61"/>
        <end position="216"/>
    </location>
</feature>
<dbReference type="PROSITE" id="PS50936">
    <property type="entry name" value="ENGC_GTPASE"/>
    <property type="match status" value="1"/>
</dbReference>
<feature type="binding site" evidence="10">
    <location>
        <position position="246"/>
    </location>
    <ligand>
        <name>Zn(2+)</name>
        <dbReference type="ChEBI" id="CHEBI:29105"/>
    </ligand>
</feature>
<dbReference type="PANTHER" id="PTHR32120:SF11">
    <property type="entry name" value="SMALL RIBOSOMAL SUBUNIT BIOGENESIS GTPASE RSGA 1, MITOCHONDRIAL-RELATED"/>
    <property type="match status" value="1"/>
</dbReference>
<evidence type="ECO:0000259" key="11">
    <source>
        <dbReference type="PROSITE" id="PS50936"/>
    </source>
</evidence>
<dbReference type="EMBL" id="CP096649">
    <property type="protein sequence ID" value="UQK59641.1"/>
    <property type="molecule type" value="Genomic_DNA"/>
</dbReference>
<keyword evidence="9 10" id="KW-0342">GTP-binding</keyword>
<dbReference type="GO" id="GO:0003924">
    <property type="term" value="F:GTPase activity"/>
    <property type="evidence" value="ECO:0007669"/>
    <property type="project" value="UniProtKB-UniRule"/>
</dbReference>
<dbReference type="HAMAP" id="MF_01820">
    <property type="entry name" value="GTPase_RsgA"/>
    <property type="match status" value="1"/>
</dbReference>
<feature type="binding site" evidence="10">
    <location>
        <begin position="110"/>
        <end position="113"/>
    </location>
    <ligand>
        <name>GTP</name>
        <dbReference type="ChEBI" id="CHEBI:37565"/>
    </ligand>
</feature>
<evidence type="ECO:0000256" key="9">
    <source>
        <dbReference type="ARBA" id="ARBA00023134"/>
    </source>
</evidence>
<evidence type="ECO:0000256" key="4">
    <source>
        <dbReference type="ARBA" id="ARBA00022730"/>
    </source>
</evidence>
<keyword evidence="14" id="KW-1185">Reference proteome</keyword>
<evidence type="ECO:0000256" key="2">
    <source>
        <dbReference type="ARBA" id="ARBA00022517"/>
    </source>
</evidence>
<feature type="binding site" evidence="10">
    <location>
        <position position="248"/>
    </location>
    <ligand>
        <name>Zn(2+)</name>
        <dbReference type="ChEBI" id="CHEBI:29105"/>
    </ligand>
</feature>
<dbReference type="Pfam" id="PF16745">
    <property type="entry name" value="RsgA_N"/>
    <property type="match status" value="1"/>
</dbReference>
<protein>
    <recommendedName>
        <fullName evidence="10">Small ribosomal subunit biogenesis GTPase RsgA</fullName>
        <ecNumber evidence="10">3.6.1.-</ecNumber>
    </recommendedName>
</protein>
<dbReference type="InterPro" id="IPR004881">
    <property type="entry name" value="Ribosome_biogen_GTPase_RsgA"/>
</dbReference>
<evidence type="ECO:0000256" key="7">
    <source>
        <dbReference type="ARBA" id="ARBA00022833"/>
    </source>
</evidence>
<dbReference type="InterPro" id="IPR010914">
    <property type="entry name" value="RsgA_GTPase_dom"/>
</dbReference>
<evidence type="ECO:0000313" key="13">
    <source>
        <dbReference type="EMBL" id="UQK59641.1"/>
    </source>
</evidence>
<keyword evidence="3 10" id="KW-0479">Metal-binding</keyword>
<gene>
    <name evidence="10 13" type="primary">rsgA</name>
    <name evidence="13" type="ORF">M1R53_03070</name>
</gene>
<keyword evidence="4 10" id="KW-0699">rRNA-binding</keyword>
<dbReference type="SUPFAM" id="SSF52540">
    <property type="entry name" value="P-loop containing nucleoside triphosphate hydrolases"/>
    <property type="match status" value="1"/>
</dbReference>
<evidence type="ECO:0000256" key="5">
    <source>
        <dbReference type="ARBA" id="ARBA00022741"/>
    </source>
</evidence>
<dbReference type="NCBIfam" id="TIGR00157">
    <property type="entry name" value="ribosome small subunit-dependent GTPase A"/>
    <property type="match status" value="1"/>
</dbReference>
<dbReference type="Pfam" id="PF03193">
    <property type="entry name" value="RsgA_GTPase"/>
    <property type="match status" value="1"/>
</dbReference>
<comment type="function">
    <text evidence="10">One of several proteins that assist in the late maturation steps of the functional core of the 30S ribosomal subunit. Helps release RbfA from mature subunits. May play a role in the assembly of ribosomal proteins into the subunit. Circularly permuted GTPase that catalyzes slow GTP hydrolysis, GTPase activity is stimulated by the 30S ribosomal subunit.</text>
</comment>
<dbReference type="PANTHER" id="PTHR32120">
    <property type="entry name" value="SMALL RIBOSOMAL SUBUNIT BIOGENESIS GTPASE RSGA"/>
    <property type="match status" value="1"/>
</dbReference>
<evidence type="ECO:0000313" key="14">
    <source>
        <dbReference type="Proteomes" id="UP000831151"/>
    </source>
</evidence>
<dbReference type="SUPFAM" id="SSF50249">
    <property type="entry name" value="Nucleic acid-binding proteins"/>
    <property type="match status" value="1"/>
</dbReference>
<keyword evidence="1 10" id="KW-0963">Cytoplasm</keyword>
<organism evidence="13 14">
    <name type="scientific">Fenollaria massiliensis</name>
    <dbReference type="NCBI Taxonomy" id="938288"/>
    <lineage>
        <taxon>Bacteria</taxon>
        <taxon>Bacillati</taxon>
        <taxon>Bacillota</taxon>
        <taxon>Clostridia</taxon>
        <taxon>Eubacteriales</taxon>
        <taxon>Fenollaria</taxon>
    </lineage>
</organism>
<dbReference type="GO" id="GO:0005737">
    <property type="term" value="C:cytoplasm"/>
    <property type="evidence" value="ECO:0007669"/>
    <property type="project" value="UniProtKB-SubCell"/>
</dbReference>
<dbReference type="GO" id="GO:0019843">
    <property type="term" value="F:rRNA binding"/>
    <property type="evidence" value="ECO:0007669"/>
    <property type="project" value="UniProtKB-KW"/>
</dbReference>
<dbReference type="Proteomes" id="UP000831151">
    <property type="component" value="Chromosome"/>
</dbReference>
<dbReference type="AlphaFoldDB" id="A0A9E7DKQ4"/>
<comment type="similarity">
    <text evidence="10">Belongs to the TRAFAC class YlqF/YawG GTPase family. RsgA subfamily.</text>
</comment>
<proteinExistence type="inferred from homology"/>
<dbReference type="InterPro" id="IPR031944">
    <property type="entry name" value="RsgA_N"/>
</dbReference>
<evidence type="ECO:0000259" key="12">
    <source>
        <dbReference type="PROSITE" id="PS51721"/>
    </source>
</evidence>
<feature type="domain" description="EngC GTPase" evidence="11">
    <location>
        <begin position="70"/>
        <end position="214"/>
    </location>
</feature>
<evidence type="ECO:0000256" key="3">
    <source>
        <dbReference type="ARBA" id="ARBA00022723"/>
    </source>
</evidence>
<keyword evidence="8 10" id="KW-0694">RNA-binding</keyword>
<comment type="cofactor">
    <cofactor evidence="10">
        <name>Zn(2+)</name>
        <dbReference type="ChEBI" id="CHEBI:29105"/>
    </cofactor>
    <text evidence="10">Binds 1 zinc ion per subunit.</text>
</comment>
<dbReference type="CDD" id="cd01854">
    <property type="entry name" value="YjeQ_EngC"/>
    <property type="match status" value="1"/>
</dbReference>
<dbReference type="GO" id="GO:0042274">
    <property type="term" value="P:ribosomal small subunit biogenesis"/>
    <property type="evidence" value="ECO:0007669"/>
    <property type="project" value="UniProtKB-UniRule"/>
</dbReference>
<dbReference type="InterPro" id="IPR027417">
    <property type="entry name" value="P-loop_NTPase"/>
</dbReference>
<accession>A0A9E7DKQ4</accession>
<dbReference type="Gene3D" id="2.40.50.140">
    <property type="entry name" value="Nucleic acid-binding proteins"/>
    <property type="match status" value="1"/>
</dbReference>
<dbReference type="GO" id="GO:0005525">
    <property type="term" value="F:GTP binding"/>
    <property type="evidence" value="ECO:0007669"/>
    <property type="project" value="UniProtKB-UniRule"/>
</dbReference>
<feature type="binding site" evidence="10">
    <location>
        <position position="241"/>
    </location>
    <ligand>
        <name>Zn(2+)</name>
        <dbReference type="ChEBI" id="CHEBI:29105"/>
    </ligand>
</feature>
<dbReference type="KEGG" id="fms:M1R53_03070"/>